<dbReference type="GO" id="GO:0032300">
    <property type="term" value="C:mismatch repair complex"/>
    <property type="evidence" value="ECO:0007669"/>
    <property type="project" value="InterPro"/>
</dbReference>
<dbReference type="AlphaFoldDB" id="A0AAW2HI25"/>
<feature type="region of interest" description="Disordered" evidence="1">
    <location>
        <begin position="500"/>
        <end position="552"/>
    </location>
</feature>
<dbReference type="SUPFAM" id="SSF54211">
    <property type="entry name" value="Ribosomal protein S5 domain 2-like"/>
    <property type="match status" value="1"/>
</dbReference>
<dbReference type="GO" id="GO:0140664">
    <property type="term" value="F:ATP-dependent DNA damage sensor activity"/>
    <property type="evidence" value="ECO:0007669"/>
    <property type="project" value="InterPro"/>
</dbReference>
<dbReference type="SMART" id="SM00853">
    <property type="entry name" value="MutL_C"/>
    <property type="match status" value="1"/>
</dbReference>
<gene>
    <name evidence="4" type="ORF">PYX00_006998</name>
</gene>
<accession>A0AAW2HI25</accession>
<dbReference type="GO" id="GO:0006298">
    <property type="term" value="P:mismatch repair"/>
    <property type="evidence" value="ECO:0007669"/>
    <property type="project" value="InterPro"/>
</dbReference>
<dbReference type="Gene3D" id="3.30.1540.20">
    <property type="entry name" value="MutL, C-terminal domain, dimerisation subdomain"/>
    <property type="match status" value="1"/>
</dbReference>
<protein>
    <recommendedName>
        <fullName evidence="5">MutL C-terminal dimerisation domain-containing protein</fullName>
    </recommendedName>
</protein>
<feature type="compositionally biased region" description="Basic and acidic residues" evidence="1">
    <location>
        <begin position="334"/>
        <end position="357"/>
    </location>
</feature>
<dbReference type="InterPro" id="IPR014790">
    <property type="entry name" value="MutL_C"/>
</dbReference>
<dbReference type="GO" id="GO:0030983">
    <property type="term" value="F:mismatched DNA binding"/>
    <property type="evidence" value="ECO:0007669"/>
    <property type="project" value="InterPro"/>
</dbReference>
<dbReference type="GO" id="GO:0016887">
    <property type="term" value="F:ATP hydrolysis activity"/>
    <property type="evidence" value="ECO:0007669"/>
    <property type="project" value="InterPro"/>
</dbReference>
<feature type="domain" description="DNA mismatch repair protein S5" evidence="3">
    <location>
        <begin position="60"/>
        <end position="196"/>
    </location>
</feature>
<feature type="compositionally biased region" description="Basic and acidic residues" evidence="1">
    <location>
        <begin position="500"/>
        <end position="519"/>
    </location>
</feature>
<organism evidence="4">
    <name type="scientific">Menopon gallinae</name>
    <name type="common">poultry shaft louse</name>
    <dbReference type="NCBI Taxonomy" id="328185"/>
    <lineage>
        <taxon>Eukaryota</taxon>
        <taxon>Metazoa</taxon>
        <taxon>Ecdysozoa</taxon>
        <taxon>Arthropoda</taxon>
        <taxon>Hexapoda</taxon>
        <taxon>Insecta</taxon>
        <taxon>Pterygota</taxon>
        <taxon>Neoptera</taxon>
        <taxon>Paraneoptera</taxon>
        <taxon>Psocodea</taxon>
        <taxon>Troctomorpha</taxon>
        <taxon>Phthiraptera</taxon>
        <taxon>Amblycera</taxon>
        <taxon>Menoponidae</taxon>
        <taxon>Menopon</taxon>
    </lineage>
</organism>
<comment type="caution">
    <text evidence="4">The sequence shown here is derived from an EMBL/GenBank/DDBJ whole genome shotgun (WGS) entry which is preliminary data.</text>
</comment>
<name>A0AAW2HI25_9NEOP</name>
<dbReference type="SMART" id="SM01340">
    <property type="entry name" value="DNA_mis_repair"/>
    <property type="match status" value="1"/>
</dbReference>
<dbReference type="InterPro" id="IPR020568">
    <property type="entry name" value="Ribosomal_Su5_D2-typ_SF"/>
</dbReference>
<evidence type="ECO:0000313" key="4">
    <source>
        <dbReference type="EMBL" id="KAL0269186.1"/>
    </source>
</evidence>
<dbReference type="Pfam" id="PF01119">
    <property type="entry name" value="DNA_mis_repair"/>
    <property type="match status" value="1"/>
</dbReference>
<evidence type="ECO:0000259" key="3">
    <source>
        <dbReference type="SMART" id="SM01340"/>
    </source>
</evidence>
<sequence length="874" mass="99775">MSTMPVRRKRISEVFDLQGIKIQMQYLAIIHNEVCFTLRDESKGEIILQTHKRTEGRLLLADLFGVPVGKNIASIEFTDQTIEISGFVGLRKHSENNSQLFYVNKRVVFNSIIHKFLNSLIDRYFEEKKDSPDESSGLQPLRSNIPKCDYNIYVIQIQCPYSWFELFRNLRRTTVEFKNWDLIMGYLKKAIKAALQMKNLTPDKENRAPVTKRKSLVPKREVDELKNGLKGAFVRRKKRVTGREGVSKIVNATEFDTVKRVYELTEKKLNLPDVQALENVKSSEFFHEFAEWFKERILNDINSYKIYSEFIRDRFFRTSGLSLSRKRRLSGGNEEERKRLKNSDSVTDHLKPDDLPRSKQKPTIVDVKPKKRRNGQERIKKDRAIVKRVRSSFTEVTESEISIQINTQRQFSGENPVLRRNNEISKNLHSSCQMSLIGSDNFKEPANHLKSSRMMKRVWKCRDMQVQTSFMSDKYDKSIQVVSFESNGSQGIDCRASEKLEMSRHGEQVGSSELKKQEDAPSDASKPAASVDSLPSTIAKSPPKSSSADEIPDTLSARLCGSPFTCTERYNFIPRGLSQSGLNKSPRIMQDGINTNKTIELLPGSMFDELEEKARTNMVFCETEVISCTLPKSAVKVNNTVDSFTINKQMLSSVKIVGQWDNKFIVAVIDVSVPRKMKVLTIFDQHAVDERIQLERILKESRRPDGTFVSCCCDPPIKCTLNESSVHFIPTLEDKLLRYGLKATVVDHQTIFLTEIPICLVGENFRDDKAEPVLGSLINDIIEECNETRGTSSVVPTILHTAITTRACKSAVKFNTVLSEGAMKRLMDDLAKCQNPFQCAHGRPCIAPMLDVEEFACQAETEEFPLNFRIFRKS</sequence>
<dbReference type="Pfam" id="PF08676">
    <property type="entry name" value="MutL_C"/>
    <property type="match status" value="1"/>
</dbReference>
<reference evidence="4" key="1">
    <citation type="journal article" date="2024" name="Gigascience">
        <title>Chromosome-level genome of the poultry shaft louse Menopon gallinae provides insight into the host-switching and adaptive evolution of parasitic lice.</title>
        <authorList>
            <person name="Xu Y."/>
            <person name="Ma L."/>
            <person name="Liu S."/>
            <person name="Liang Y."/>
            <person name="Liu Q."/>
            <person name="He Z."/>
            <person name="Tian L."/>
            <person name="Duan Y."/>
            <person name="Cai W."/>
            <person name="Li H."/>
            <person name="Song F."/>
        </authorList>
    </citation>
    <scope>NUCLEOTIDE SEQUENCE</scope>
    <source>
        <strain evidence="4">Cailab_2023a</strain>
    </source>
</reference>
<evidence type="ECO:0000259" key="2">
    <source>
        <dbReference type="SMART" id="SM00853"/>
    </source>
</evidence>
<feature type="domain" description="MutL C-terminal dimerisation" evidence="2">
    <location>
        <begin position="656"/>
        <end position="818"/>
    </location>
</feature>
<dbReference type="InterPro" id="IPR037198">
    <property type="entry name" value="MutL_C_sf"/>
</dbReference>
<feature type="region of interest" description="Disordered" evidence="1">
    <location>
        <begin position="326"/>
        <end position="379"/>
    </location>
</feature>
<dbReference type="SUPFAM" id="SSF118116">
    <property type="entry name" value="DNA mismatch repair protein MutL"/>
    <property type="match status" value="1"/>
</dbReference>
<feature type="compositionally biased region" description="Polar residues" evidence="1">
    <location>
        <begin position="534"/>
        <end position="548"/>
    </location>
</feature>
<feature type="compositionally biased region" description="Low complexity" evidence="1">
    <location>
        <begin position="522"/>
        <end position="533"/>
    </location>
</feature>
<dbReference type="PANTHER" id="PTHR10073">
    <property type="entry name" value="DNA MISMATCH REPAIR PROTEIN MLH, PMS, MUTL"/>
    <property type="match status" value="1"/>
</dbReference>
<dbReference type="InterPro" id="IPR013507">
    <property type="entry name" value="DNA_mismatch_S5_2-like"/>
</dbReference>
<dbReference type="PANTHER" id="PTHR10073:SF47">
    <property type="entry name" value="DNA MISMATCH REPAIR PROTEIN MLH3"/>
    <property type="match status" value="1"/>
</dbReference>
<dbReference type="InterPro" id="IPR042120">
    <property type="entry name" value="MutL_C_dimsub"/>
</dbReference>
<dbReference type="InterPro" id="IPR042121">
    <property type="entry name" value="MutL_C_regsub"/>
</dbReference>
<proteinExistence type="predicted"/>
<dbReference type="Gene3D" id="3.30.1370.100">
    <property type="entry name" value="MutL, C-terminal domain, regulatory subdomain"/>
    <property type="match status" value="1"/>
</dbReference>
<dbReference type="InterPro" id="IPR038973">
    <property type="entry name" value="MutL/Mlh/Pms-like"/>
</dbReference>
<dbReference type="GO" id="GO:0005524">
    <property type="term" value="F:ATP binding"/>
    <property type="evidence" value="ECO:0007669"/>
    <property type="project" value="InterPro"/>
</dbReference>
<dbReference type="EMBL" id="JARGDH010000004">
    <property type="protein sequence ID" value="KAL0269186.1"/>
    <property type="molecule type" value="Genomic_DNA"/>
</dbReference>
<evidence type="ECO:0008006" key="5">
    <source>
        <dbReference type="Google" id="ProtNLM"/>
    </source>
</evidence>
<evidence type="ECO:0000256" key="1">
    <source>
        <dbReference type="SAM" id="MobiDB-lite"/>
    </source>
</evidence>
<dbReference type="InterPro" id="IPR014721">
    <property type="entry name" value="Ribsml_uS5_D2-typ_fold_subgr"/>
</dbReference>
<dbReference type="Gene3D" id="3.30.230.10">
    <property type="match status" value="1"/>
</dbReference>